<dbReference type="CDD" id="cd06550">
    <property type="entry name" value="TM_ABC_iron-siderophores_like"/>
    <property type="match status" value="1"/>
</dbReference>
<feature type="transmembrane region" description="Helical" evidence="8">
    <location>
        <begin position="305"/>
        <end position="325"/>
    </location>
</feature>
<feature type="transmembrane region" description="Helical" evidence="8">
    <location>
        <begin position="337"/>
        <end position="354"/>
    </location>
</feature>
<keyword evidence="3" id="KW-0813">Transport</keyword>
<proteinExistence type="inferred from homology"/>
<feature type="transmembrane region" description="Helical" evidence="8">
    <location>
        <begin position="91"/>
        <end position="111"/>
    </location>
</feature>
<protein>
    <submittedName>
        <fullName evidence="9">Iron ABC transporter permease</fullName>
    </submittedName>
</protein>
<dbReference type="AlphaFoldDB" id="A0A847R3U8"/>
<dbReference type="SUPFAM" id="SSF81345">
    <property type="entry name" value="ABC transporter involved in vitamin B12 uptake, BtuC"/>
    <property type="match status" value="1"/>
</dbReference>
<dbReference type="GO" id="GO:0005886">
    <property type="term" value="C:plasma membrane"/>
    <property type="evidence" value="ECO:0007669"/>
    <property type="project" value="UniProtKB-SubCell"/>
</dbReference>
<evidence type="ECO:0000256" key="3">
    <source>
        <dbReference type="ARBA" id="ARBA00022448"/>
    </source>
</evidence>
<feature type="transmembrane region" description="Helical" evidence="8">
    <location>
        <begin position="221"/>
        <end position="246"/>
    </location>
</feature>
<evidence type="ECO:0000256" key="1">
    <source>
        <dbReference type="ARBA" id="ARBA00004651"/>
    </source>
</evidence>
<comment type="similarity">
    <text evidence="2">Belongs to the binding-protein-dependent transport system permease family. FecCD subfamily.</text>
</comment>
<evidence type="ECO:0000256" key="7">
    <source>
        <dbReference type="ARBA" id="ARBA00023136"/>
    </source>
</evidence>
<keyword evidence="10" id="KW-1185">Reference proteome</keyword>
<dbReference type="PANTHER" id="PTHR30472:SF24">
    <property type="entry name" value="FERRIC ENTEROBACTIN TRANSPORT SYSTEM PERMEASE PROTEIN FEPG"/>
    <property type="match status" value="1"/>
</dbReference>
<evidence type="ECO:0000256" key="8">
    <source>
        <dbReference type="SAM" id="Phobius"/>
    </source>
</evidence>
<sequence>MINHRLFMPHNSANSDIAPNGYRILSIGPYVEVLIEKQALVRNAWLLLALLLAGITTLGIGSMPIWPKDVIAALLGQGNPMHQFIVQDLRLPRLLAALFTGAAFSLAGCLMQTMARNRLATPGIIGIDNAAMAFAVSSIVGTGISLAPSVMALAGAATATALAFGLAGGSGTRGYRFIVAGIGIGAIAGAVTQLLLSQVSIDVANSAYPWTVGSLSARDALMVNILGVGTAICLIACVVFSTQFALMPFSDQVITGLGANIKHIRIIALVLCITLTGLAVAVAGPVGLVALVGPEIARVFARYRGIPLVSSALTGALVMILADLLGRTILSPIELPVGIVTAVVGGPYLIWILVRRTSRTSL</sequence>
<evidence type="ECO:0000313" key="10">
    <source>
        <dbReference type="Proteomes" id="UP000586067"/>
    </source>
</evidence>
<dbReference type="Gene3D" id="1.10.3470.10">
    <property type="entry name" value="ABC transporter involved in vitamin B12 uptake, BtuC"/>
    <property type="match status" value="1"/>
</dbReference>
<dbReference type="Pfam" id="PF01032">
    <property type="entry name" value="FecCD"/>
    <property type="match status" value="1"/>
</dbReference>
<gene>
    <name evidence="9" type="ORF">HGG82_13540</name>
</gene>
<dbReference type="InterPro" id="IPR000522">
    <property type="entry name" value="ABC_transptr_permease_BtuC"/>
</dbReference>
<feature type="transmembrane region" description="Helical" evidence="8">
    <location>
        <begin position="44"/>
        <end position="66"/>
    </location>
</feature>
<dbReference type="InterPro" id="IPR037294">
    <property type="entry name" value="ABC_BtuC-like"/>
</dbReference>
<dbReference type="PANTHER" id="PTHR30472">
    <property type="entry name" value="FERRIC ENTEROBACTIN TRANSPORT SYSTEM PERMEASE PROTEIN"/>
    <property type="match status" value="1"/>
</dbReference>
<dbReference type="Proteomes" id="UP000586067">
    <property type="component" value="Unassembled WGS sequence"/>
</dbReference>
<evidence type="ECO:0000256" key="4">
    <source>
        <dbReference type="ARBA" id="ARBA00022475"/>
    </source>
</evidence>
<evidence type="ECO:0000313" key="9">
    <source>
        <dbReference type="EMBL" id="NLQ18631.1"/>
    </source>
</evidence>
<feature type="transmembrane region" description="Helical" evidence="8">
    <location>
        <begin position="266"/>
        <end position="293"/>
    </location>
</feature>
<keyword evidence="6 8" id="KW-1133">Transmembrane helix</keyword>
<keyword evidence="5 8" id="KW-0812">Transmembrane</keyword>
<accession>A0A847R3U8</accession>
<dbReference type="GO" id="GO:0033214">
    <property type="term" value="P:siderophore-iron import into cell"/>
    <property type="evidence" value="ECO:0007669"/>
    <property type="project" value="TreeGrafter"/>
</dbReference>
<organism evidence="9 10">
    <name type="scientific">Marinomonas profundi</name>
    <dbReference type="NCBI Taxonomy" id="2726122"/>
    <lineage>
        <taxon>Bacteria</taxon>
        <taxon>Pseudomonadati</taxon>
        <taxon>Pseudomonadota</taxon>
        <taxon>Gammaproteobacteria</taxon>
        <taxon>Oceanospirillales</taxon>
        <taxon>Oceanospirillaceae</taxon>
        <taxon>Marinomonas</taxon>
    </lineage>
</organism>
<evidence type="ECO:0000256" key="6">
    <source>
        <dbReference type="ARBA" id="ARBA00022989"/>
    </source>
</evidence>
<feature type="transmembrane region" description="Helical" evidence="8">
    <location>
        <begin position="177"/>
        <end position="201"/>
    </location>
</feature>
<name>A0A847R3U8_9GAMM</name>
<comment type="caution">
    <text evidence="9">The sequence shown here is derived from an EMBL/GenBank/DDBJ whole genome shotgun (WGS) entry which is preliminary data.</text>
</comment>
<evidence type="ECO:0000256" key="2">
    <source>
        <dbReference type="ARBA" id="ARBA00007935"/>
    </source>
</evidence>
<dbReference type="GO" id="GO:0022857">
    <property type="term" value="F:transmembrane transporter activity"/>
    <property type="evidence" value="ECO:0007669"/>
    <property type="project" value="InterPro"/>
</dbReference>
<reference evidence="9 10" key="1">
    <citation type="submission" date="2020-04" db="EMBL/GenBank/DDBJ databases">
        <title>Marinomonas sp. M1K-6 isolated from the deep seawater of the Mariana Trench.</title>
        <authorList>
            <person name="Li Y."/>
        </authorList>
    </citation>
    <scope>NUCLEOTIDE SEQUENCE [LARGE SCALE GENOMIC DNA]</scope>
    <source>
        <strain evidence="9 10">M1K-6</strain>
    </source>
</reference>
<dbReference type="EMBL" id="JABAEK010000016">
    <property type="protein sequence ID" value="NLQ18631.1"/>
    <property type="molecule type" value="Genomic_DNA"/>
</dbReference>
<keyword evidence="4" id="KW-1003">Cell membrane</keyword>
<evidence type="ECO:0000256" key="5">
    <source>
        <dbReference type="ARBA" id="ARBA00022692"/>
    </source>
</evidence>
<comment type="subcellular location">
    <subcellularLocation>
        <location evidence="1">Cell membrane</location>
        <topology evidence="1">Multi-pass membrane protein</topology>
    </subcellularLocation>
</comment>
<feature type="transmembrane region" description="Helical" evidence="8">
    <location>
        <begin position="123"/>
        <end position="144"/>
    </location>
</feature>
<keyword evidence="7 8" id="KW-0472">Membrane</keyword>